<evidence type="ECO:0000256" key="1">
    <source>
        <dbReference type="SAM" id="MobiDB-lite"/>
    </source>
</evidence>
<sequence>MPRIPFLLVRTFDPGETLASLEDRFLRHLGKLRGVDPFADEGWERTESASPDCASQARQLSP</sequence>
<dbReference type="EMBL" id="QUMX01000035">
    <property type="protein sequence ID" value="REG36491.1"/>
    <property type="molecule type" value="Genomic_DNA"/>
</dbReference>
<dbReference type="OrthoDB" id="7778686at2"/>
<dbReference type="Proteomes" id="UP000256941">
    <property type="component" value="Unassembled WGS sequence"/>
</dbReference>
<dbReference type="RefSeq" id="WP_036758520.1">
    <property type="nucleotide sequence ID" value="NZ_CP035284.1"/>
</dbReference>
<dbReference type="EMBL" id="QTUJ01000003">
    <property type="protein sequence ID" value="REF68905.1"/>
    <property type="molecule type" value="Genomic_DNA"/>
</dbReference>
<evidence type="ECO:0000313" key="5">
    <source>
        <dbReference type="Proteomes" id="UP000256941"/>
    </source>
</evidence>
<dbReference type="AlphaFoldDB" id="A0A3E0BQV2"/>
<organism evidence="2 5">
    <name type="scientific">Paracoccus versutus</name>
    <name type="common">Thiobacillus versutus</name>
    <dbReference type="NCBI Taxonomy" id="34007"/>
    <lineage>
        <taxon>Bacteria</taxon>
        <taxon>Pseudomonadati</taxon>
        <taxon>Pseudomonadota</taxon>
        <taxon>Alphaproteobacteria</taxon>
        <taxon>Rhodobacterales</taxon>
        <taxon>Paracoccaceae</taxon>
        <taxon>Paracoccus</taxon>
    </lineage>
</organism>
<gene>
    <name evidence="3" type="ORF">ATH84_10359</name>
    <name evidence="2" type="ORF">BDD41_3988</name>
</gene>
<evidence type="ECO:0000313" key="2">
    <source>
        <dbReference type="EMBL" id="REF68905.1"/>
    </source>
</evidence>
<proteinExistence type="predicted"/>
<protein>
    <submittedName>
        <fullName evidence="2">Uncharacterized protein</fullName>
    </submittedName>
</protein>
<keyword evidence="4" id="KW-1185">Reference proteome</keyword>
<accession>A0A3E0BQV2</accession>
<evidence type="ECO:0000313" key="4">
    <source>
        <dbReference type="Proteomes" id="UP000256794"/>
    </source>
</evidence>
<comment type="caution">
    <text evidence="2">The sequence shown here is derived from an EMBL/GenBank/DDBJ whole genome shotgun (WGS) entry which is preliminary data.</text>
</comment>
<accession>A0A3D9XEE2</accession>
<name>A0A3E0BQV2_PARVE</name>
<reference evidence="4 5" key="1">
    <citation type="submission" date="2018-08" db="EMBL/GenBank/DDBJ databases">
        <title>Genomic Encyclopedia of Archaeal and Bacterial Type Strains, Phase II (KMG-II): from individual species to whole genera.</title>
        <authorList>
            <person name="Goeker M."/>
        </authorList>
    </citation>
    <scope>NUCLEOTIDE SEQUENCE [LARGE SCALE GENOMIC DNA]</scope>
    <source>
        <strain evidence="2 5">DSM 17099</strain>
        <strain evidence="3 4">DSM 582</strain>
    </source>
</reference>
<dbReference type="Proteomes" id="UP000256794">
    <property type="component" value="Unassembled WGS sequence"/>
</dbReference>
<feature type="region of interest" description="Disordered" evidence="1">
    <location>
        <begin position="41"/>
        <end position="62"/>
    </location>
</feature>
<evidence type="ECO:0000313" key="3">
    <source>
        <dbReference type="EMBL" id="REG36491.1"/>
    </source>
</evidence>